<dbReference type="InterPro" id="IPR051394">
    <property type="entry name" value="Glutamate_Synthase"/>
</dbReference>
<dbReference type="PROSITE" id="PS51379">
    <property type="entry name" value="4FE4S_FER_2"/>
    <property type="match status" value="1"/>
</dbReference>
<dbReference type="InterPro" id="IPR036188">
    <property type="entry name" value="FAD/NAD-bd_sf"/>
</dbReference>
<dbReference type="InterPro" id="IPR017896">
    <property type="entry name" value="4Fe4S_Fe-S-bd"/>
</dbReference>
<dbReference type="Pfam" id="PF07992">
    <property type="entry name" value="Pyr_redox_2"/>
    <property type="match status" value="1"/>
</dbReference>
<evidence type="ECO:0000313" key="7">
    <source>
        <dbReference type="EMBL" id="MCX3060245.1"/>
    </source>
</evidence>
<dbReference type="Proteomes" id="UP001163064">
    <property type="component" value="Unassembled WGS sequence"/>
</dbReference>
<evidence type="ECO:0000256" key="5">
    <source>
        <dbReference type="SAM" id="MobiDB-lite"/>
    </source>
</evidence>
<evidence type="ECO:0000256" key="2">
    <source>
        <dbReference type="ARBA" id="ARBA00023002"/>
    </source>
</evidence>
<evidence type="ECO:0000313" key="8">
    <source>
        <dbReference type="Proteomes" id="UP001163064"/>
    </source>
</evidence>
<organism evidence="7 8">
    <name type="scientific">Streptomyces beihaiensis</name>
    <dbReference type="NCBI Taxonomy" id="2984495"/>
    <lineage>
        <taxon>Bacteria</taxon>
        <taxon>Bacillati</taxon>
        <taxon>Actinomycetota</taxon>
        <taxon>Actinomycetes</taxon>
        <taxon>Kitasatosporales</taxon>
        <taxon>Streptomycetaceae</taxon>
        <taxon>Streptomyces</taxon>
    </lineage>
</organism>
<evidence type="ECO:0000259" key="6">
    <source>
        <dbReference type="PROSITE" id="PS51379"/>
    </source>
</evidence>
<dbReference type="RefSeq" id="WP_266598700.1">
    <property type="nucleotide sequence ID" value="NZ_JAPHNL010000093.1"/>
</dbReference>
<dbReference type="PANTHER" id="PTHR43100:SF1">
    <property type="entry name" value="GLUTAMATE SYNTHASE [NADPH] SMALL CHAIN"/>
    <property type="match status" value="1"/>
</dbReference>
<dbReference type="InterPro" id="IPR028261">
    <property type="entry name" value="DPD_II"/>
</dbReference>
<keyword evidence="3" id="KW-0314">Glutamate biosynthesis</keyword>
<dbReference type="InterPro" id="IPR023753">
    <property type="entry name" value="FAD/NAD-binding_dom"/>
</dbReference>
<dbReference type="EMBL" id="JAPHNL010000093">
    <property type="protein sequence ID" value="MCX3060245.1"/>
    <property type="molecule type" value="Genomic_DNA"/>
</dbReference>
<comment type="caution">
    <text evidence="7">The sequence shown here is derived from an EMBL/GenBank/DDBJ whole genome shotgun (WGS) entry which is preliminary data.</text>
</comment>
<protein>
    <submittedName>
        <fullName evidence="7">Glutamate synthase subunit beta</fullName>
    </submittedName>
</protein>
<reference evidence="7" key="1">
    <citation type="submission" date="2022-10" db="EMBL/GenBank/DDBJ databases">
        <title>Streptomyces beihaiensis sp. nov., a chitin degrading actinobacterium, isolated from shrimp pond soil.</title>
        <authorList>
            <person name="Xie J."/>
            <person name="Shen N."/>
        </authorList>
    </citation>
    <scope>NUCLEOTIDE SEQUENCE</scope>
    <source>
        <strain evidence="7">GXMU-J5</strain>
    </source>
</reference>
<gene>
    <name evidence="7" type="ORF">OFY01_10860</name>
</gene>
<dbReference type="SUPFAM" id="SSF46548">
    <property type="entry name" value="alpha-helical ferredoxin"/>
    <property type="match status" value="1"/>
</dbReference>
<comment type="pathway">
    <text evidence="4">Amino-acid biosynthesis.</text>
</comment>
<dbReference type="Gene3D" id="3.50.50.60">
    <property type="entry name" value="FAD/NAD(P)-binding domain"/>
    <property type="match status" value="2"/>
</dbReference>
<dbReference type="SUPFAM" id="SSF51971">
    <property type="entry name" value="Nucleotide-binding domain"/>
    <property type="match status" value="2"/>
</dbReference>
<dbReference type="InterPro" id="IPR006005">
    <property type="entry name" value="Glut_synth_ssu1"/>
</dbReference>
<evidence type="ECO:0000256" key="4">
    <source>
        <dbReference type="ARBA" id="ARBA00029440"/>
    </source>
</evidence>
<dbReference type="InterPro" id="IPR009051">
    <property type="entry name" value="Helical_ferredxn"/>
</dbReference>
<proteinExistence type="predicted"/>
<evidence type="ECO:0000256" key="1">
    <source>
        <dbReference type="ARBA" id="ARBA00022605"/>
    </source>
</evidence>
<keyword evidence="2" id="KW-0560">Oxidoreductase</keyword>
<dbReference type="NCBIfam" id="TIGR01317">
    <property type="entry name" value="GOGAT_sm_gam"/>
    <property type="match status" value="1"/>
</dbReference>
<accession>A0ABT3TT73</accession>
<sequence length="512" mass="54688">MADPKGFLTTPRQEAPRRPVEERVRDWDEVYVPGGLLPIISGQADRCMDCGVPFCHDACPLGNLIPEWNDLVARGDWRAASERLHATNNFPEFTGRLCPAPCEAGCVLAIDPANRALPPGLETARAADPAPVTIKNVELAIADRAWQDGSVTPRPPERLTGRTVAVVGSGPAGLAAAQQLTRAGHTVAVYERDDRPGGLLRYGIPAFKMERRHLDRRLEQLTGEGVRFRTSTEVGQDVSAADLRARYDAVVLAIGATAWRDLDVPGRELAGIHQAMEYLPLADRVCQGDLAVSPLDASGKHVVIVGGGDTGADCLGTAVRQRAASVTQLDIYAMPDERRREEVDPWPTYPKVYRLSAAHEEAGALGTAPAADADARLFAASTLRFTGDAEGHVRQLHLVEVDDARRPRPGTERALPADLVLIALGFHGPERTPGGLVEQLGLGATARGIARDAAFGTDVPGVFVAGDAGRGQSLVVWAIAEGRSAAASVDRWLTGSTRLPAPVRAHDRPMSV</sequence>
<dbReference type="Pfam" id="PF14691">
    <property type="entry name" value="Fer4_20"/>
    <property type="match status" value="1"/>
</dbReference>
<dbReference type="PRINTS" id="PR00419">
    <property type="entry name" value="ADXRDTASE"/>
</dbReference>
<keyword evidence="1" id="KW-0028">Amino-acid biosynthesis</keyword>
<feature type="domain" description="4Fe-4S ferredoxin-type" evidence="6">
    <location>
        <begin position="38"/>
        <end position="69"/>
    </location>
</feature>
<evidence type="ECO:0000256" key="3">
    <source>
        <dbReference type="ARBA" id="ARBA00023164"/>
    </source>
</evidence>
<dbReference type="PANTHER" id="PTHR43100">
    <property type="entry name" value="GLUTAMATE SYNTHASE [NADPH] SMALL CHAIN"/>
    <property type="match status" value="1"/>
</dbReference>
<feature type="region of interest" description="Disordered" evidence="5">
    <location>
        <begin position="1"/>
        <end position="20"/>
    </location>
</feature>
<dbReference type="Gene3D" id="1.10.1060.10">
    <property type="entry name" value="Alpha-helical ferredoxin"/>
    <property type="match status" value="1"/>
</dbReference>
<name>A0ABT3TT73_9ACTN</name>
<keyword evidence="8" id="KW-1185">Reference proteome</keyword>